<name>A0ABT9U0F2_PAEHA</name>
<keyword evidence="2" id="KW-1133">Transmembrane helix</keyword>
<keyword evidence="4" id="KW-1185">Reference proteome</keyword>
<keyword evidence="2" id="KW-0812">Transmembrane</keyword>
<evidence type="ECO:0000256" key="2">
    <source>
        <dbReference type="SAM" id="Phobius"/>
    </source>
</evidence>
<evidence type="ECO:0000256" key="1">
    <source>
        <dbReference type="SAM" id="Coils"/>
    </source>
</evidence>
<dbReference type="InterPro" id="IPR046118">
    <property type="entry name" value="DUF6115"/>
</dbReference>
<organism evidence="3 4">
    <name type="scientific">Paenibacillus harenae</name>
    <dbReference type="NCBI Taxonomy" id="306543"/>
    <lineage>
        <taxon>Bacteria</taxon>
        <taxon>Bacillati</taxon>
        <taxon>Bacillota</taxon>
        <taxon>Bacilli</taxon>
        <taxon>Bacillales</taxon>
        <taxon>Paenibacillaceae</taxon>
        <taxon>Paenibacillus</taxon>
    </lineage>
</organism>
<feature type="transmembrane region" description="Helical" evidence="2">
    <location>
        <begin position="16"/>
        <end position="34"/>
    </location>
</feature>
<dbReference type="EMBL" id="JAUSSU010000004">
    <property type="protein sequence ID" value="MDQ0113104.1"/>
    <property type="molecule type" value="Genomic_DNA"/>
</dbReference>
<dbReference type="Pfam" id="PF19610">
    <property type="entry name" value="DUF6115"/>
    <property type="match status" value="1"/>
</dbReference>
<evidence type="ECO:0000313" key="3">
    <source>
        <dbReference type="EMBL" id="MDQ0113104.1"/>
    </source>
</evidence>
<reference evidence="3 4" key="1">
    <citation type="submission" date="2023-07" db="EMBL/GenBank/DDBJ databases">
        <title>Sorghum-associated microbial communities from plants grown in Nebraska, USA.</title>
        <authorList>
            <person name="Schachtman D."/>
        </authorList>
    </citation>
    <scope>NUCLEOTIDE SEQUENCE [LARGE SCALE GENOMIC DNA]</scope>
    <source>
        <strain evidence="3 4">CC482</strain>
    </source>
</reference>
<comment type="caution">
    <text evidence="3">The sequence shown here is derived from an EMBL/GenBank/DDBJ whole genome shotgun (WGS) entry which is preliminary data.</text>
</comment>
<dbReference type="Gene3D" id="1.10.10.60">
    <property type="entry name" value="Homeodomain-like"/>
    <property type="match status" value="1"/>
</dbReference>
<accession>A0ABT9U0F2</accession>
<evidence type="ECO:0008006" key="5">
    <source>
        <dbReference type="Google" id="ProtNLM"/>
    </source>
</evidence>
<sequence>MKQVIRRKAVRAVESYWQYIVLLGAVVIVLAFMLPRQKRQAEQPSQSIQNMETALEQFMENMEKDNQELVSLVAKSQQEAKQDAERKDLRIAELERKSSALEQQLLLATRQAASIGAQGIVMTSQTMQDHHVPSSEGVHPASPQVPVMASPSAIVVDEPQDERASQANRSIQARYAELFQLYEQGKSIEAISKKLGMNKGEVQLIMQLAKQEDAANA</sequence>
<dbReference type="RefSeq" id="WP_307204065.1">
    <property type="nucleotide sequence ID" value="NZ_JAUSSU010000004.1"/>
</dbReference>
<feature type="coiled-coil region" evidence="1">
    <location>
        <begin position="48"/>
        <end position="111"/>
    </location>
</feature>
<keyword evidence="1" id="KW-0175">Coiled coil</keyword>
<dbReference type="Proteomes" id="UP001229346">
    <property type="component" value="Unassembled WGS sequence"/>
</dbReference>
<proteinExistence type="predicted"/>
<protein>
    <recommendedName>
        <fullName evidence="5">Helix-turn-helix domain-containing protein</fullName>
    </recommendedName>
</protein>
<evidence type="ECO:0000313" key="4">
    <source>
        <dbReference type="Proteomes" id="UP001229346"/>
    </source>
</evidence>
<keyword evidence="2" id="KW-0472">Membrane</keyword>
<gene>
    <name evidence="3" type="ORF">J2T15_002539</name>
</gene>